<protein>
    <submittedName>
        <fullName evidence="3">DUF4328 domain-containing protein</fullName>
    </submittedName>
</protein>
<reference evidence="3" key="1">
    <citation type="submission" date="2023-05" db="EMBL/GenBank/DDBJ databases">
        <authorList>
            <person name="Zhang X."/>
        </authorList>
    </citation>
    <scope>NUCLEOTIDE SEQUENCE</scope>
    <source>
        <strain evidence="3">YF14B1</strain>
    </source>
</reference>
<name>A0AAE3QXR2_9BACT</name>
<organism evidence="3 4">
    <name type="scientific">Xanthocytophaga flava</name>
    <dbReference type="NCBI Taxonomy" id="3048013"/>
    <lineage>
        <taxon>Bacteria</taxon>
        <taxon>Pseudomonadati</taxon>
        <taxon>Bacteroidota</taxon>
        <taxon>Cytophagia</taxon>
        <taxon>Cytophagales</taxon>
        <taxon>Rhodocytophagaceae</taxon>
        <taxon>Xanthocytophaga</taxon>
    </lineage>
</organism>
<proteinExistence type="predicted"/>
<feature type="transmembrane region" description="Helical" evidence="1">
    <location>
        <begin position="58"/>
        <end position="82"/>
    </location>
</feature>
<accession>A0AAE3QXR2</accession>
<evidence type="ECO:0000313" key="4">
    <source>
        <dbReference type="Proteomes" id="UP001241110"/>
    </source>
</evidence>
<feature type="domain" description="DUF4328" evidence="2">
    <location>
        <begin position="57"/>
        <end position="194"/>
    </location>
</feature>
<keyword evidence="1" id="KW-1133">Transmembrane helix</keyword>
<keyword evidence="1" id="KW-0812">Transmembrane</keyword>
<evidence type="ECO:0000259" key="2">
    <source>
        <dbReference type="Pfam" id="PF14219"/>
    </source>
</evidence>
<feature type="transmembrane region" description="Helical" evidence="1">
    <location>
        <begin position="14"/>
        <end position="38"/>
    </location>
</feature>
<keyword evidence="1" id="KW-0472">Membrane</keyword>
<dbReference type="Proteomes" id="UP001241110">
    <property type="component" value="Unassembled WGS sequence"/>
</dbReference>
<dbReference type="EMBL" id="JASJOS010000018">
    <property type="protein sequence ID" value="MDJ1485110.1"/>
    <property type="molecule type" value="Genomic_DNA"/>
</dbReference>
<dbReference type="RefSeq" id="WP_313987208.1">
    <property type="nucleotide sequence ID" value="NZ_JASJOS010000018.1"/>
</dbReference>
<dbReference type="AlphaFoldDB" id="A0AAE3QXR2"/>
<evidence type="ECO:0000256" key="1">
    <source>
        <dbReference type="SAM" id="Phobius"/>
    </source>
</evidence>
<gene>
    <name evidence="3" type="ORF">QNI16_31720</name>
</gene>
<comment type="caution">
    <text evidence="3">The sequence shown here is derived from an EMBL/GenBank/DDBJ whole genome shotgun (WGS) entry which is preliminary data.</text>
</comment>
<evidence type="ECO:0000313" key="3">
    <source>
        <dbReference type="EMBL" id="MDJ1485110.1"/>
    </source>
</evidence>
<dbReference type="InterPro" id="IPR025565">
    <property type="entry name" value="DUF4328"/>
</dbReference>
<dbReference type="Pfam" id="PF14219">
    <property type="entry name" value="DUF4328"/>
    <property type="match status" value="1"/>
</dbReference>
<sequence length="227" mass="26752">MISILDNSDRARHVVLFFWVYLGIIVAATGADCLQLWIISKWEAGKEVNPTFRNIHYWLYLLLNLSISATFVATIIVFIQWFRRAYHNLQRGGNYIMNSESAALWHWFIPIANLFWPYKIMKEIWYETQGTYTSDLKSHGILRVWWILFIISNFRFEVQTNGKAENLIRNNIIDIARDIITIPAILVTIYVVKQAASFEEQYMQQQKIESLGTTVPVTEDNREEEFY</sequence>